<dbReference type="InterPro" id="IPR029787">
    <property type="entry name" value="Nucleotide_cyclase"/>
</dbReference>
<evidence type="ECO:0000313" key="14">
    <source>
        <dbReference type="Proteomes" id="UP000241193"/>
    </source>
</evidence>
<dbReference type="GO" id="GO:0000166">
    <property type="term" value="F:nucleotide binding"/>
    <property type="evidence" value="ECO:0007669"/>
    <property type="project" value="UniProtKB-KW"/>
</dbReference>
<dbReference type="Pfam" id="PF21118">
    <property type="entry name" value="DosC_2nd"/>
    <property type="match status" value="1"/>
</dbReference>
<dbReference type="CDD" id="cd01949">
    <property type="entry name" value="GGDEF"/>
    <property type="match status" value="1"/>
</dbReference>
<dbReference type="InterPro" id="IPR000160">
    <property type="entry name" value="GGDEF_dom"/>
</dbReference>
<comment type="cofactor">
    <cofactor evidence="1">
        <name>heme</name>
        <dbReference type="ChEBI" id="CHEBI:30413"/>
    </cofactor>
</comment>
<feature type="domain" description="GGDEF" evidence="12">
    <location>
        <begin position="330"/>
        <end position="463"/>
    </location>
</feature>
<dbReference type="OrthoDB" id="9813903at2"/>
<evidence type="ECO:0000256" key="8">
    <source>
        <dbReference type="ARBA" id="ARBA00022842"/>
    </source>
</evidence>
<organism evidence="13 14">
    <name type="scientific">Pseudothauera lacus</name>
    <dbReference type="NCBI Taxonomy" id="2136175"/>
    <lineage>
        <taxon>Bacteria</taxon>
        <taxon>Pseudomonadati</taxon>
        <taxon>Pseudomonadota</taxon>
        <taxon>Betaproteobacteria</taxon>
        <taxon>Rhodocyclales</taxon>
        <taxon>Zoogloeaceae</taxon>
        <taxon>Pseudothauera</taxon>
    </lineage>
</organism>
<dbReference type="EMBL" id="PZKC01000002">
    <property type="protein sequence ID" value="PTD97543.1"/>
    <property type="molecule type" value="Genomic_DNA"/>
</dbReference>
<dbReference type="GO" id="GO:0043709">
    <property type="term" value="P:cell adhesion involved in single-species biofilm formation"/>
    <property type="evidence" value="ECO:0007669"/>
    <property type="project" value="TreeGrafter"/>
</dbReference>
<dbReference type="SMART" id="SM00267">
    <property type="entry name" value="GGDEF"/>
    <property type="match status" value="1"/>
</dbReference>
<name>A0A2T4IIE1_9RHOO</name>
<dbReference type="GO" id="GO:0005886">
    <property type="term" value="C:plasma membrane"/>
    <property type="evidence" value="ECO:0007669"/>
    <property type="project" value="TreeGrafter"/>
</dbReference>
<evidence type="ECO:0000256" key="5">
    <source>
        <dbReference type="ARBA" id="ARBA00022679"/>
    </source>
</evidence>
<dbReference type="AlphaFoldDB" id="A0A2T4IIE1"/>
<dbReference type="SUPFAM" id="SSF46458">
    <property type="entry name" value="Globin-like"/>
    <property type="match status" value="1"/>
</dbReference>
<evidence type="ECO:0000256" key="3">
    <source>
        <dbReference type="ARBA" id="ARBA00015125"/>
    </source>
</evidence>
<dbReference type="GO" id="GO:1902201">
    <property type="term" value="P:negative regulation of bacterial-type flagellum-dependent cell motility"/>
    <property type="evidence" value="ECO:0007669"/>
    <property type="project" value="TreeGrafter"/>
</dbReference>
<dbReference type="SUPFAM" id="SSF55073">
    <property type="entry name" value="Nucleotide cyclase"/>
    <property type="match status" value="1"/>
</dbReference>
<evidence type="ECO:0000256" key="6">
    <source>
        <dbReference type="ARBA" id="ARBA00022723"/>
    </source>
</evidence>
<keyword evidence="14" id="KW-1185">Reference proteome</keyword>
<dbReference type="NCBIfam" id="TIGR00254">
    <property type="entry name" value="GGDEF"/>
    <property type="match status" value="1"/>
</dbReference>
<evidence type="ECO:0000256" key="10">
    <source>
        <dbReference type="ARBA" id="ARBA00029839"/>
    </source>
</evidence>
<dbReference type="InterPro" id="IPR050469">
    <property type="entry name" value="Diguanylate_Cyclase"/>
</dbReference>
<dbReference type="RefSeq" id="WP_107492063.1">
    <property type="nucleotide sequence ID" value="NZ_PZKC01000002.1"/>
</dbReference>
<dbReference type="GO" id="GO:0020037">
    <property type="term" value="F:heme binding"/>
    <property type="evidence" value="ECO:0007669"/>
    <property type="project" value="InterPro"/>
</dbReference>
<sequence length="463" mass="52207">MHTNNLPLSGTMEADWISLFDSVPESTRNALRKVVDEHCEDMAVAFYARMMGDVDARPFLTHDAVEKRLRHSMQRWLSTLFSCADRDQFAAAMAMQRHVGEVHARVELPVNIVARGARVLKGEIAHRLLQGGLDGEALVDAVLYADNLIDIAFEEMSSAYVASHERAARIDEAYRVFSYGQNMSLERERQRAALLDWENRFLQEMMAGAAGDELQTLGDSSFGLWLHHKATAIFEGSSELPAIRLAIHSVDDNLLPLCAGQLENGEREETRRLIKAVQAELGQLKFLVGAMFERFVDLESGKDALTQLLNRRFLPAILSRETEISRNQGKPFALLLVDVDHFKHINDRHGHEAGDRVLQQMASLLLNTVRSGDFLFRYGGEEFLVLLVEVDEAHARRVAEKIRSRVEQESFLLADGRSLRVTTSIGLAMHDGHPDYQRLVNRADDALYRAKHDGRNRVVIATE</sequence>
<comment type="catalytic activity">
    <reaction evidence="11">
        <text>2 GTP = 3',3'-c-di-GMP + 2 diphosphate</text>
        <dbReference type="Rhea" id="RHEA:24898"/>
        <dbReference type="ChEBI" id="CHEBI:33019"/>
        <dbReference type="ChEBI" id="CHEBI:37565"/>
        <dbReference type="ChEBI" id="CHEBI:58805"/>
        <dbReference type="EC" id="2.7.7.65"/>
    </reaction>
</comment>
<dbReference type="FunFam" id="3.30.70.270:FF:000001">
    <property type="entry name" value="Diguanylate cyclase domain protein"/>
    <property type="match status" value="1"/>
</dbReference>
<protein>
    <recommendedName>
        <fullName evidence="3">Diguanylate cyclase DosC</fullName>
        <ecNumber evidence="2">2.7.7.65</ecNumber>
    </recommendedName>
    <alternativeName>
        <fullName evidence="10">Direct oxygen-sensing cyclase</fullName>
    </alternativeName>
</protein>
<reference evidence="13 14" key="2">
    <citation type="submission" date="2018-04" db="EMBL/GenBank/DDBJ databases">
        <title>Thauera lacus sp. nov., isolated from an saline lake in Inner Mongolia, China.</title>
        <authorList>
            <person name="Liang Q.-Y."/>
        </authorList>
    </citation>
    <scope>NUCLEOTIDE SEQUENCE [LARGE SCALE GENOMIC DNA]</scope>
    <source>
        <strain evidence="13 14">D20</strain>
    </source>
</reference>
<evidence type="ECO:0000256" key="1">
    <source>
        <dbReference type="ARBA" id="ARBA00001971"/>
    </source>
</evidence>
<evidence type="ECO:0000256" key="7">
    <source>
        <dbReference type="ARBA" id="ARBA00022741"/>
    </source>
</evidence>
<dbReference type="Pfam" id="PF00990">
    <property type="entry name" value="GGDEF"/>
    <property type="match status" value="1"/>
</dbReference>
<dbReference type="UniPathway" id="UPA00599"/>
<dbReference type="GO" id="GO:0052621">
    <property type="term" value="F:diguanylate cyclase activity"/>
    <property type="evidence" value="ECO:0007669"/>
    <property type="project" value="UniProtKB-EC"/>
</dbReference>
<evidence type="ECO:0000256" key="9">
    <source>
        <dbReference type="ARBA" id="ARBA00023004"/>
    </source>
</evidence>
<dbReference type="InterPro" id="IPR039435">
    <property type="entry name" value="DosC_GS"/>
</dbReference>
<dbReference type="InterPro" id="IPR048442">
    <property type="entry name" value="DosC_2nd"/>
</dbReference>
<dbReference type="GO" id="GO:0019825">
    <property type="term" value="F:oxygen binding"/>
    <property type="evidence" value="ECO:0007669"/>
    <property type="project" value="InterPro"/>
</dbReference>
<dbReference type="Gene3D" id="1.10.490.10">
    <property type="entry name" value="Globins"/>
    <property type="match status" value="1"/>
</dbReference>
<dbReference type="InterPro" id="IPR043128">
    <property type="entry name" value="Rev_trsase/Diguanyl_cyclase"/>
</dbReference>
<gene>
    <name evidence="13" type="ORF">C8261_02350</name>
</gene>
<dbReference type="PROSITE" id="PS50887">
    <property type="entry name" value="GGDEF"/>
    <property type="match status" value="1"/>
</dbReference>
<dbReference type="PANTHER" id="PTHR45138:SF9">
    <property type="entry name" value="DIGUANYLATE CYCLASE DGCM-RELATED"/>
    <property type="match status" value="1"/>
</dbReference>
<dbReference type="InterPro" id="IPR044398">
    <property type="entry name" value="Globin-sensor_dom"/>
</dbReference>
<dbReference type="PANTHER" id="PTHR45138">
    <property type="entry name" value="REGULATORY COMPONENTS OF SENSORY TRANSDUCTION SYSTEM"/>
    <property type="match status" value="1"/>
</dbReference>
<proteinExistence type="predicted"/>
<accession>A0A2T4IIE1</accession>
<keyword evidence="7" id="KW-0547">Nucleotide-binding</keyword>
<dbReference type="InterPro" id="IPR009050">
    <property type="entry name" value="Globin-like_sf"/>
</dbReference>
<keyword evidence="8" id="KW-0460">Magnesium</keyword>
<reference evidence="13 14" key="1">
    <citation type="submission" date="2018-03" db="EMBL/GenBank/DDBJ databases">
        <authorList>
            <person name="Keele B.F."/>
        </authorList>
    </citation>
    <scope>NUCLEOTIDE SEQUENCE [LARGE SCALE GENOMIC DNA]</scope>
    <source>
        <strain evidence="13 14">D20</strain>
    </source>
</reference>
<dbReference type="GO" id="GO:0046872">
    <property type="term" value="F:metal ion binding"/>
    <property type="evidence" value="ECO:0007669"/>
    <property type="project" value="UniProtKB-KW"/>
</dbReference>
<evidence type="ECO:0000259" key="12">
    <source>
        <dbReference type="PROSITE" id="PS50887"/>
    </source>
</evidence>
<dbReference type="EC" id="2.7.7.65" evidence="2"/>
<evidence type="ECO:0000313" key="13">
    <source>
        <dbReference type="EMBL" id="PTD97543.1"/>
    </source>
</evidence>
<keyword evidence="4" id="KW-0349">Heme</keyword>
<keyword evidence="9" id="KW-0408">Iron</keyword>
<evidence type="ECO:0000256" key="2">
    <source>
        <dbReference type="ARBA" id="ARBA00012528"/>
    </source>
</evidence>
<dbReference type="CDD" id="cd14757">
    <property type="entry name" value="GS_EcDosC-like_GGDEF"/>
    <property type="match status" value="1"/>
</dbReference>
<evidence type="ECO:0000256" key="11">
    <source>
        <dbReference type="ARBA" id="ARBA00034247"/>
    </source>
</evidence>
<dbReference type="Gene3D" id="3.30.70.270">
    <property type="match status" value="1"/>
</dbReference>
<keyword evidence="6" id="KW-0479">Metal-binding</keyword>
<keyword evidence="5" id="KW-0808">Transferase</keyword>
<dbReference type="Pfam" id="PF11563">
    <property type="entry name" value="Protoglobin"/>
    <property type="match status" value="1"/>
</dbReference>
<evidence type="ECO:0000256" key="4">
    <source>
        <dbReference type="ARBA" id="ARBA00022617"/>
    </source>
</evidence>
<dbReference type="InterPro" id="IPR012292">
    <property type="entry name" value="Globin/Proto"/>
</dbReference>
<dbReference type="Proteomes" id="UP000241193">
    <property type="component" value="Unassembled WGS sequence"/>
</dbReference>
<comment type="caution">
    <text evidence="13">The sequence shown here is derived from an EMBL/GenBank/DDBJ whole genome shotgun (WGS) entry which is preliminary data.</text>
</comment>